<sequence length="146" mass="15808">MPPMSRTLVGMSNSGPFGIDPEEFDRVLRETGEGIRGVFDRLGRGAAWANVVNDLTRTPRHATQPETTGDTGDGVWVVYTVAADGGAHVEEVYPSELEALRANKNNTDPARKVRFLPYGIGVSVLDAPEQAGPPPHDDQTPQHEPH</sequence>
<dbReference type="Proteomes" id="UP000465609">
    <property type="component" value="Chromosome"/>
</dbReference>
<evidence type="ECO:0000313" key="2">
    <source>
        <dbReference type="EMBL" id="BBX82890.1"/>
    </source>
</evidence>
<keyword evidence="3" id="KW-1185">Reference proteome</keyword>
<dbReference type="EMBL" id="AP022577">
    <property type="protein sequence ID" value="BBX82890.1"/>
    <property type="molecule type" value="Genomic_DNA"/>
</dbReference>
<evidence type="ECO:0008006" key="4">
    <source>
        <dbReference type="Google" id="ProtNLM"/>
    </source>
</evidence>
<feature type="region of interest" description="Disordered" evidence="1">
    <location>
        <begin position="125"/>
        <end position="146"/>
    </location>
</feature>
<organism evidence="2 3">
    <name type="scientific">Mycolicibacterium aubagnense</name>
    <dbReference type="NCBI Taxonomy" id="319707"/>
    <lineage>
        <taxon>Bacteria</taxon>
        <taxon>Bacillati</taxon>
        <taxon>Actinomycetota</taxon>
        <taxon>Actinomycetes</taxon>
        <taxon>Mycobacteriales</taxon>
        <taxon>Mycobacteriaceae</taxon>
        <taxon>Mycolicibacterium</taxon>
    </lineage>
</organism>
<accession>A0ABM7I8J4</accession>
<evidence type="ECO:0000313" key="3">
    <source>
        <dbReference type="Proteomes" id="UP000465609"/>
    </source>
</evidence>
<gene>
    <name evidence="2" type="ORF">MAUB_07630</name>
</gene>
<proteinExistence type="predicted"/>
<protein>
    <recommendedName>
        <fullName evidence="4">Transmembrane protein</fullName>
    </recommendedName>
</protein>
<feature type="compositionally biased region" description="Basic and acidic residues" evidence="1">
    <location>
        <begin position="135"/>
        <end position="146"/>
    </location>
</feature>
<reference evidence="2 3" key="1">
    <citation type="journal article" date="2019" name="Emerg. Microbes Infect.">
        <title>Comprehensive subspecies identification of 175 nontuberculous mycobacteria species based on 7547 genomic profiles.</title>
        <authorList>
            <person name="Matsumoto Y."/>
            <person name="Kinjo T."/>
            <person name="Motooka D."/>
            <person name="Nabeya D."/>
            <person name="Jung N."/>
            <person name="Uechi K."/>
            <person name="Horii T."/>
            <person name="Iida T."/>
            <person name="Fujita J."/>
            <person name="Nakamura S."/>
        </authorList>
    </citation>
    <scope>NUCLEOTIDE SEQUENCE [LARGE SCALE GENOMIC DNA]</scope>
    <source>
        <strain evidence="2 3">JCM 15296</strain>
    </source>
</reference>
<name>A0ABM7I8J4_9MYCO</name>
<evidence type="ECO:0000256" key="1">
    <source>
        <dbReference type="SAM" id="MobiDB-lite"/>
    </source>
</evidence>